<evidence type="ECO:0000313" key="2">
    <source>
        <dbReference type="EMBL" id="KAF1041271.1"/>
    </source>
</evidence>
<feature type="transmembrane region" description="Helical" evidence="1">
    <location>
        <begin position="88"/>
        <end position="108"/>
    </location>
</feature>
<feature type="transmembrane region" description="Helical" evidence="1">
    <location>
        <begin position="20"/>
        <end position="42"/>
    </location>
</feature>
<evidence type="ECO:0000313" key="3">
    <source>
        <dbReference type="Proteomes" id="UP000462435"/>
    </source>
</evidence>
<comment type="caution">
    <text evidence="2">The sequence shown here is derived from an EMBL/GenBank/DDBJ whole genome shotgun (WGS) entry which is preliminary data.</text>
</comment>
<dbReference type="AlphaFoldDB" id="A0A7V8FU86"/>
<dbReference type="SUPFAM" id="SSF103473">
    <property type="entry name" value="MFS general substrate transporter"/>
    <property type="match status" value="1"/>
</dbReference>
<organism evidence="2 3">
    <name type="scientific">Herbaspirillum frisingense</name>
    <dbReference type="NCBI Taxonomy" id="92645"/>
    <lineage>
        <taxon>Bacteria</taxon>
        <taxon>Pseudomonadati</taxon>
        <taxon>Pseudomonadota</taxon>
        <taxon>Betaproteobacteria</taxon>
        <taxon>Burkholderiales</taxon>
        <taxon>Oxalobacteraceae</taxon>
        <taxon>Herbaspirillum</taxon>
    </lineage>
</organism>
<feature type="transmembrane region" description="Helical" evidence="1">
    <location>
        <begin position="62"/>
        <end position="81"/>
    </location>
</feature>
<dbReference type="PANTHER" id="PTHR23537:SF1">
    <property type="entry name" value="SUGAR TRANSPORTER"/>
    <property type="match status" value="1"/>
</dbReference>
<protein>
    <recommendedName>
        <fullName evidence="4">YbfB/YjiJ family MFS transporter</fullName>
    </recommendedName>
</protein>
<proteinExistence type="predicted"/>
<name>A0A7V8FU86_9BURK</name>
<feature type="transmembrane region" description="Helical" evidence="1">
    <location>
        <begin position="340"/>
        <end position="363"/>
    </location>
</feature>
<dbReference type="Pfam" id="PF06779">
    <property type="entry name" value="MFS_4"/>
    <property type="match status" value="1"/>
</dbReference>
<feature type="transmembrane region" description="Helical" evidence="1">
    <location>
        <begin position="369"/>
        <end position="388"/>
    </location>
</feature>
<feature type="transmembrane region" description="Helical" evidence="1">
    <location>
        <begin position="176"/>
        <end position="195"/>
    </location>
</feature>
<sequence length="389" mass="40094">MSDASPITAPQAGSGAGGNLHAEALCAAFALAVGMGFGRFAFTGMAPVMLGEGQLSMADGSLAASANYLGYLLGALAAGALKREQSALWCRIALLGTVLCTALLILPLTAWEIIAVRLVAGVFSAVALVAAAVWLFHHMRHAAGAPLLFAGVGAGILISAEIIALGKHYAIHSAWLWGWIAAGSLLCAIPAWFAMHPRKRATHAAPSSAHRHPARDLGAWRLILVYGLAGYGYIITATFLPLLMKNSLGAVDPIQVWAAFGLGAIPSCLCWNRLHLAQGANRAMAANLFLQAVGVILPVLAPNLYGYLGSALLVGGSFMGTVTIAMPAAQRVAHTVRFNLLAFLTAAYGIGQILGPVVSGVLVGQLHSFTVPLLTATLALLVAAVACLA</sequence>
<dbReference type="InterPro" id="IPR036259">
    <property type="entry name" value="MFS_trans_sf"/>
</dbReference>
<dbReference type="EMBL" id="WNDX01000130">
    <property type="protein sequence ID" value="KAF1041271.1"/>
    <property type="molecule type" value="Genomic_DNA"/>
</dbReference>
<evidence type="ECO:0008006" key="4">
    <source>
        <dbReference type="Google" id="ProtNLM"/>
    </source>
</evidence>
<accession>A0A7V8FU86</accession>
<dbReference type="InterPro" id="IPR010645">
    <property type="entry name" value="MFS_4"/>
</dbReference>
<feature type="transmembrane region" description="Helical" evidence="1">
    <location>
        <begin position="307"/>
        <end position="328"/>
    </location>
</feature>
<reference evidence="3" key="1">
    <citation type="journal article" date="2020" name="MBio">
        <title>Horizontal gene transfer to a defensive symbiont with a reduced genome amongst a multipartite beetle microbiome.</title>
        <authorList>
            <person name="Waterworth S.C."/>
            <person name="Florez L.V."/>
            <person name="Rees E.R."/>
            <person name="Hertweck C."/>
            <person name="Kaltenpoth M."/>
            <person name="Kwan J.C."/>
        </authorList>
    </citation>
    <scope>NUCLEOTIDE SEQUENCE [LARGE SCALE GENOMIC DNA]</scope>
</reference>
<dbReference type="Gene3D" id="1.20.1250.20">
    <property type="entry name" value="MFS general substrate transporter like domains"/>
    <property type="match status" value="2"/>
</dbReference>
<keyword evidence="1" id="KW-1133">Transmembrane helix</keyword>
<keyword evidence="1" id="KW-0472">Membrane</keyword>
<feature type="transmembrane region" description="Helical" evidence="1">
    <location>
        <begin position="114"/>
        <end position="136"/>
    </location>
</feature>
<gene>
    <name evidence="2" type="ORF">GAK35_03425</name>
</gene>
<feature type="transmembrane region" description="Helical" evidence="1">
    <location>
        <begin position="219"/>
        <end position="242"/>
    </location>
</feature>
<feature type="transmembrane region" description="Helical" evidence="1">
    <location>
        <begin position="283"/>
        <end position="301"/>
    </location>
</feature>
<dbReference type="PANTHER" id="PTHR23537">
    <property type="match status" value="1"/>
</dbReference>
<feature type="transmembrane region" description="Helical" evidence="1">
    <location>
        <begin position="148"/>
        <end position="170"/>
    </location>
</feature>
<dbReference type="GO" id="GO:0005886">
    <property type="term" value="C:plasma membrane"/>
    <property type="evidence" value="ECO:0007669"/>
    <property type="project" value="TreeGrafter"/>
</dbReference>
<feature type="transmembrane region" description="Helical" evidence="1">
    <location>
        <begin position="254"/>
        <end position="271"/>
    </location>
</feature>
<dbReference type="Proteomes" id="UP000462435">
    <property type="component" value="Unassembled WGS sequence"/>
</dbReference>
<keyword evidence="1" id="KW-0812">Transmembrane</keyword>
<evidence type="ECO:0000256" key="1">
    <source>
        <dbReference type="SAM" id="Phobius"/>
    </source>
</evidence>